<protein>
    <submittedName>
        <fullName evidence="1">11895_t:CDS:1</fullName>
    </submittedName>
</protein>
<reference evidence="1" key="1">
    <citation type="submission" date="2021-06" db="EMBL/GenBank/DDBJ databases">
        <authorList>
            <person name="Kallberg Y."/>
            <person name="Tangrot J."/>
            <person name="Rosling A."/>
        </authorList>
    </citation>
    <scope>NUCLEOTIDE SEQUENCE</scope>
    <source>
        <strain evidence="1">CL356</strain>
    </source>
</reference>
<feature type="non-terminal residue" evidence="1">
    <location>
        <position position="307"/>
    </location>
</feature>
<evidence type="ECO:0000313" key="1">
    <source>
        <dbReference type="EMBL" id="CAG8747570.1"/>
    </source>
</evidence>
<sequence>MAKAGFICASSIHNPDNVMCVYCDVSLGDWEQKDDPMKEHRKRFPSCPFFDKPPLKAKKQKDAEKVITKRTRRQKVEQVSIVNVEEDEMETLDRMVGHLTLGENSGRDSKQIIRKSTSIGMCNDAVIEDNREVPIDGRESRGSTSTQRKTEEKSNSEVDEVESLGLGSIQSMNLGGDDILFINNDSTRNSSVLRYNNEVVIIEDDENRATDLPVFQKDLEIKENRQQATSHPQQNNVIMQRDATERSVENVEHEMLPRVEKDDTNVLKFVVEKEIVEDFNYELLGIIDDGECDELLAETNSANDECK</sequence>
<evidence type="ECO:0000313" key="2">
    <source>
        <dbReference type="Proteomes" id="UP000789525"/>
    </source>
</evidence>
<dbReference type="Proteomes" id="UP000789525">
    <property type="component" value="Unassembled WGS sequence"/>
</dbReference>
<comment type="caution">
    <text evidence="1">The sequence shown here is derived from an EMBL/GenBank/DDBJ whole genome shotgun (WGS) entry which is preliminary data.</text>
</comment>
<keyword evidence="2" id="KW-1185">Reference proteome</keyword>
<proteinExistence type="predicted"/>
<organism evidence="1 2">
    <name type="scientific">Acaulospora colombiana</name>
    <dbReference type="NCBI Taxonomy" id="27376"/>
    <lineage>
        <taxon>Eukaryota</taxon>
        <taxon>Fungi</taxon>
        <taxon>Fungi incertae sedis</taxon>
        <taxon>Mucoromycota</taxon>
        <taxon>Glomeromycotina</taxon>
        <taxon>Glomeromycetes</taxon>
        <taxon>Diversisporales</taxon>
        <taxon>Acaulosporaceae</taxon>
        <taxon>Acaulospora</taxon>
    </lineage>
</organism>
<accession>A0ACA9QCZ6</accession>
<name>A0ACA9QCZ6_9GLOM</name>
<gene>
    <name evidence="1" type="ORF">ACOLOM_LOCUS12526</name>
</gene>
<dbReference type="EMBL" id="CAJVPT010051291">
    <property type="protein sequence ID" value="CAG8747570.1"/>
    <property type="molecule type" value="Genomic_DNA"/>
</dbReference>